<gene>
    <name evidence="3" type="ORF">DCAF_LOCUS14197</name>
</gene>
<dbReference type="AlphaFoldDB" id="A0AAV1RUG5"/>
<dbReference type="EMBL" id="CAWUPB010001157">
    <property type="protein sequence ID" value="CAK7339147.1"/>
    <property type="molecule type" value="Genomic_DNA"/>
</dbReference>
<name>A0AAV1RUG5_9ROSI</name>
<dbReference type="PANTHER" id="PTHR12956">
    <property type="entry name" value="ALKALINE CERAMIDASE-RELATED"/>
    <property type="match status" value="1"/>
</dbReference>
<organism evidence="3 4">
    <name type="scientific">Dovyalis caffra</name>
    <dbReference type="NCBI Taxonomy" id="77055"/>
    <lineage>
        <taxon>Eukaryota</taxon>
        <taxon>Viridiplantae</taxon>
        <taxon>Streptophyta</taxon>
        <taxon>Embryophyta</taxon>
        <taxon>Tracheophyta</taxon>
        <taxon>Spermatophyta</taxon>
        <taxon>Magnoliopsida</taxon>
        <taxon>eudicotyledons</taxon>
        <taxon>Gunneridae</taxon>
        <taxon>Pentapetalae</taxon>
        <taxon>rosids</taxon>
        <taxon>fabids</taxon>
        <taxon>Malpighiales</taxon>
        <taxon>Salicaceae</taxon>
        <taxon>Flacourtieae</taxon>
        <taxon>Dovyalis</taxon>
    </lineage>
</organism>
<reference evidence="3 4" key="1">
    <citation type="submission" date="2024-01" db="EMBL/GenBank/DDBJ databases">
        <authorList>
            <person name="Waweru B."/>
        </authorList>
    </citation>
    <scope>NUCLEOTIDE SEQUENCE [LARGE SCALE GENOMIC DNA]</scope>
</reference>
<feature type="transmembrane region" description="Helical" evidence="1">
    <location>
        <begin position="12"/>
        <end position="32"/>
    </location>
</feature>
<evidence type="ECO:0000259" key="2">
    <source>
        <dbReference type="Pfam" id="PF04765"/>
    </source>
</evidence>
<protein>
    <recommendedName>
        <fullName evidence="2">TOD1/MUCI70 glycosyltransferase-like domain-containing protein</fullName>
    </recommendedName>
</protein>
<accession>A0AAV1RUG5</accession>
<dbReference type="InterPro" id="IPR048354">
    <property type="entry name" value="TOD1_MUCI70_glycTrfase_dom"/>
</dbReference>
<dbReference type="PANTHER" id="PTHR12956:SF22">
    <property type="entry name" value="OS06G0724300 PROTEIN"/>
    <property type="match status" value="1"/>
</dbReference>
<comment type="caution">
    <text evidence="3">The sequence shown here is derived from an EMBL/GenBank/DDBJ whole genome shotgun (WGS) entry which is preliminary data.</text>
</comment>
<proteinExistence type="predicted"/>
<evidence type="ECO:0000313" key="4">
    <source>
        <dbReference type="Proteomes" id="UP001314170"/>
    </source>
</evidence>
<feature type="domain" description="TOD1/MUCI70 glycosyltransferase-like" evidence="2">
    <location>
        <begin position="98"/>
        <end position="300"/>
    </location>
</feature>
<keyword evidence="1" id="KW-0472">Membrane</keyword>
<dbReference type="Pfam" id="PF04765">
    <property type="entry name" value="TOD1_MUCI70"/>
    <property type="match status" value="1"/>
</dbReference>
<evidence type="ECO:0000313" key="3">
    <source>
        <dbReference type="EMBL" id="CAK7339147.1"/>
    </source>
</evidence>
<dbReference type="InterPro" id="IPR006852">
    <property type="entry name" value="TOD1_MUCI70"/>
</dbReference>
<keyword evidence="4" id="KW-1185">Reference proteome</keyword>
<keyword evidence="1" id="KW-1133">Transmembrane helix</keyword>
<keyword evidence="1" id="KW-0812">Transmembrane</keyword>
<evidence type="ECO:0000256" key="1">
    <source>
        <dbReference type="SAM" id="Phobius"/>
    </source>
</evidence>
<dbReference type="Proteomes" id="UP001314170">
    <property type="component" value="Unassembled WGS sequence"/>
</dbReference>
<sequence length="406" mass="47252">MTSPRFSIRSVVVAAILGMLFITLLVFFYVVWSCQSSYMFFTGIWNKESKLDYFDPISYSLYHRIRAISFLPFDYDPEGVFIPKGRTPDHIVKNLSYVMDDEPVQCGFMRNGGGEMDPVDIEYAKKCRFVVVSAIFGQNDVPRQPSGLSHRSKKRFCFLMVVDEVSLNFIEENNFVRQDYKGGRWIGIWRIVLLKHPPYDDPSRNEKVPKILTHRLFPQAQYSIWIDGKMELMADPLQLLDRYLWVGKNTFAIAEHKCHPSIYDEAEHIKLQKRYARPFIDLQMKIYYYEGLKPRSSKNTTVSGDAFKFFRFPNWEYHALTKFHYTGGDFSPQQCVKERSDFWGNGSSMIENRGGLGLWTPYPGDLYSVSLPKLVLEDQQKADFLIPYPEDLDSVVLPKAVEVEIF</sequence>